<dbReference type="InterPro" id="IPR012337">
    <property type="entry name" value="RNaseH-like_sf"/>
</dbReference>
<dbReference type="Proteomes" id="UP001151760">
    <property type="component" value="Unassembled WGS sequence"/>
</dbReference>
<gene>
    <name evidence="1" type="ORF">Tco_0974447</name>
</gene>
<dbReference type="SUPFAM" id="SSF53098">
    <property type="entry name" value="Ribonuclease H-like"/>
    <property type="match status" value="1"/>
</dbReference>
<dbReference type="InterPro" id="IPR036397">
    <property type="entry name" value="RNaseH_sf"/>
</dbReference>
<reference evidence="1" key="1">
    <citation type="journal article" date="2022" name="Int. J. Mol. Sci.">
        <title>Draft Genome of Tanacetum Coccineum: Genomic Comparison of Closely Related Tanacetum-Family Plants.</title>
        <authorList>
            <person name="Yamashiro T."/>
            <person name="Shiraishi A."/>
            <person name="Nakayama K."/>
            <person name="Satake H."/>
        </authorList>
    </citation>
    <scope>NUCLEOTIDE SEQUENCE</scope>
</reference>
<accession>A0ABQ5EBL4</accession>
<keyword evidence="2" id="KW-1185">Reference proteome</keyword>
<protein>
    <submittedName>
        <fullName evidence="1">Retrovirus-related pol polyprotein from transposon TNT 1-94</fullName>
    </submittedName>
</protein>
<sequence length="355" mass="40453">MIILTLLWKYRRRLRHKLGHRLRWKASSRDPVKRTEFTGSIGLSYMELVIFSLTQDSDRGLSISKKLQEPLAEPIAYNFVKEKTTYDMIKALPNMYEKLIDIKFDDEVHALLLLSSLAESWSGTVTVIEAGVGSKTEARSSRTEYLKPLALKDKEVSIAAGDSDDAFVCCVENTSEDRIMDFGASFHATYSKEELEGFKLRSSLAMDIEGLRGDAGPSPRPANSKLGMRRIPWDVVLKTSFGTSWTLKRRLIYVGQLDEEVEGHSYGIRITIDGRGSATLWHQRIGHMNDKDVFNTFKRWKAVLENETNLWVKCLKSDNGGEYTSRDFIEYYAENGIKMLKTISESLNRTVLLKE</sequence>
<proteinExistence type="predicted"/>
<comment type="caution">
    <text evidence="1">The sequence shown here is derived from an EMBL/GenBank/DDBJ whole genome shotgun (WGS) entry which is preliminary data.</text>
</comment>
<dbReference type="Gene3D" id="3.30.420.10">
    <property type="entry name" value="Ribonuclease H-like superfamily/Ribonuclease H"/>
    <property type="match status" value="1"/>
</dbReference>
<dbReference type="EMBL" id="BQNB010016142">
    <property type="protein sequence ID" value="GJT48290.1"/>
    <property type="molecule type" value="Genomic_DNA"/>
</dbReference>
<reference evidence="1" key="2">
    <citation type="submission" date="2022-01" db="EMBL/GenBank/DDBJ databases">
        <authorList>
            <person name="Yamashiro T."/>
            <person name="Shiraishi A."/>
            <person name="Satake H."/>
            <person name="Nakayama K."/>
        </authorList>
    </citation>
    <scope>NUCLEOTIDE SEQUENCE</scope>
</reference>
<name>A0ABQ5EBL4_9ASTR</name>
<evidence type="ECO:0000313" key="1">
    <source>
        <dbReference type="EMBL" id="GJT48290.1"/>
    </source>
</evidence>
<organism evidence="1 2">
    <name type="scientific">Tanacetum coccineum</name>
    <dbReference type="NCBI Taxonomy" id="301880"/>
    <lineage>
        <taxon>Eukaryota</taxon>
        <taxon>Viridiplantae</taxon>
        <taxon>Streptophyta</taxon>
        <taxon>Embryophyta</taxon>
        <taxon>Tracheophyta</taxon>
        <taxon>Spermatophyta</taxon>
        <taxon>Magnoliopsida</taxon>
        <taxon>eudicotyledons</taxon>
        <taxon>Gunneridae</taxon>
        <taxon>Pentapetalae</taxon>
        <taxon>asterids</taxon>
        <taxon>campanulids</taxon>
        <taxon>Asterales</taxon>
        <taxon>Asteraceae</taxon>
        <taxon>Asteroideae</taxon>
        <taxon>Anthemideae</taxon>
        <taxon>Anthemidinae</taxon>
        <taxon>Tanacetum</taxon>
    </lineage>
</organism>
<evidence type="ECO:0000313" key="2">
    <source>
        <dbReference type="Proteomes" id="UP001151760"/>
    </source>
</evidence>